<keyword evidence="2" id="KW-0808">Transferase</keyword>
<organism evidence="6">
    <name type="scientific">Darwinula stevensoni</name>
    <dbReference type="NCBI Taxonomy" id="69355"/>
    <lineage>
        <taxon>Eukaryota</taxon>
        <taxon>Metazoa</taxon>
        <taxon>Ecdysozoa</taxon>
        <taxon>Arthropoda</taxon>
        <taxon>Crustacea</taxon>
        <taxon>Oligostraca</taxon>
        <taxon>Ostracoda</taxon>
        <taxon>Podocopa</taxon>
        <taxon>Podocopida</taxon>
        <taxon>Darwinulocopina</taxon>
        <taxon>Darwinuloidea</taxon>
        <taxon>Darwinulidae</taxon>
        <taxon>Darwinula</taxon>
    </lineage>
</organism>
<dbReference type="InterPro" id="IPR029063">
    <property type="entry name" value="SAM-dependent_MTases_sf"/>
</dbReference>
<evidence type="ECO:0000256" key="5">
    <source>
        <dbReference type="SAM" id="MobiDB-lite"/>
    </source>
</evidence>
<dbReference type="Proteomes" id="UP000677054">
    <property type="component" value="Unassembled WGS sequence"/>
</dbReference>
<proteinExistence type="inferred from homology"/>
<keyword evidence="3" id="KW-0949">S-adenosyl-L-methionine</keyword>
<dbReference type="EMBL" id="LR899792">
    <property type="protein sequence ID" value="CAD7242493.1"/>
    <property type="molecule type" value="Genomic_DNA"/>
</dbReference>
<evidence type="ECO:0000313" key="6">
    <source>
        <dbReference type="EMBL" id="CAD7242493.1"/>
    </source>
</evidence>
<dbReference type="GO" id="GO:0005737">
    <property type="term" value="C:cytoplasm"/>
    <property type="evidence" value="ECO:0007669"/>
    <property type="project" value="TreeGrafter"/>
</dbReference>
<accession>A0A7R8ZZV5</accession>
<dbReference type="AlphaFoldDB" id="A0A7R8ZZV5"/>
<dbReference type="GO" id="GO:0005634">
    <property type="term" value="C:nucleus"/>
    <property type="evidence" value="ECO:0007669"/>
    <property type="project" value="TreeGrafter"/>
</dbReference>
<dbReference type="PANTHER" id="PTHR14614:SF164">
    <property type="entry name" value="HISTONE-ARGININE METHYLTRANSFERASE METTL23"/>
    <property type="match status" value="1"/>
</dbReference>
<dbReference type="InterPro" id="IPR019410">
    <property type="entry name" value="Methyltransf_16"/>
</dbReference>
<evidence type="ECO:0000256" key="4">
    <source>
        <dbReference type="ARBA" id="ARBA00043988"/>
    </source>
</evidence>
<keyword evidence="7" id="KW-1185">Reference proteome</keyword>
<dbReference type="Pfam" id="PF10294">
    <property type="entry name" value="Methyltransf_16"/>
    <property type="match status" value="1"/>
</dbReference>
<name>A0A7R8ZZV5_9CRUS</name>
<dbReference type="Gene3D" id="3.40.50.150">
    <property type="entry name" value="Vaccinia Virus protein VP39"/>
    <property type="match status" value="1"/>
</dbReference>
<evidence type="ECO:0000256" key="1">
    <source>
        <dbReference type="ARBA" id="ARBA00022603"/>
    </source>
</evidence>
<dbReference type="OrthoDB" id="407325at2759"/>
<dbReference type="PANTHER" id="PTHR14614">
    <property type="entry name" value="HEPATOCELLULAR CARCINOMA-ASSOCIATED ANTIGEN"/>
    <property type="match status" value="1"/>
</dbReference>
<evidence type="ECO:0000256" key="2">
    <source>
        <dbReference type="ARBA" id="ARBA00022679"/>
    </source>
</evidence>
<reference evidence="6" key="1">
    <citation type="submission" date="2020-11" db="EMBL/GenBank/DDBJ databases">
        <authorList>
            <person name="Tran Van P."/>
        </authorList>
    </citation>
    <scope>NUCLEOTIDE SEQUENCE</scope>
</reference>
<evidence type="ECO:0000313" key="7">
    <source>
        <dbReference type="Proteomes" id="UP000677054"/>
    </source>
</evidence>
<feature type="region of interest" description="Disordered" evidence="5">
    <location>
        <begin position="1"/>
        <end position="51"/>
    </location>
</feature>
<dbReference type="SUPFAM" id="SSF53335">
    <property type="entry name" value="S-adenosyl-L-methionine-dependent methyltransferases"/>
    <property type="match status" value="1"/>
</dbReference>
<keyword evidence="1" id="KW-0489">Methyltransferase</keyword>
<sequence>MSVNLKKSKAGEYDASENGEEGIAPQQKPFHEEKSESGESDDGESLQSEEKLDSPNVFRKFHFADESGSLDVTIPEVLHPSYGMYTWPGAVVLAQYIWHNRDDFYGKKVLEIGAGTALPGIVAAKCGACVTLSDNELTPKILKNCARSCEENQVSDRVKVIPLLWGLVTQSLLQIEPVDFIIGSDCFFDPKVFEDILMTVSFILEKSSAAEFLSVYQIRSADWNIRASLRQWQLQCKSVPLKDFGADANSLADSDLPGNHSFEFLRINTIRNR</sequence>
<protein>
    <recommendedName>
        <fullName evidence="8">Methyltransferase-like protein 23</fullName>
    </recommendedName>
</protein>
<gene>
    <name evidence="6" type="ORF">DSTB1V02_LOCUS2458</name>
</gene>
<comment type="similarity">
    <text evidence="4">Belongs to the methyltransferase superfamily. METTL23 family.</text>
</comment>
<dbReference type="GO" id="GO:0032259">
    <property type="term" value="P:methylation"/>
    <property type="evidence" value="ECO:0007669"/>
    <property type="project" value="UniProtKB-KW"/>
</dbReference>
<dbReference type="EMBL" id="CAJPEV010000275">
    <property type="protein sequence ID" value="CAG0883307.1"/>
    <property type="molecule type" value="Genomic_DNA"/>
</dbReference>
<evidence type="ECO:0000256" key="3">
    <source>
        <dbReference type="ARBA" id="ARBA00022691"/>
    </source>
</evidence>
<evidence type="ECO:0008006" key="8">
    <source>
        <dbReference type="Google" id="ProtNLM"/>
    </source>
</evidence>
<dbReference type="GO" id="GO:0008168">
    <property type="term" value="F:methyltransferase activity"/>
    <property type="evidence" value="ECO:0007669"/>
    <property type="project" value="UniProtKB-KW"/>
</dbReference>